<dbReference type="EMBL" id="RRCH01000003">
    <property type="protein sequence ID" value="RRJ33514.1"/>
    <property type="molecule type" value="Genomic_DNA"/>
</dbReference>
<name>A0A3P3RJL0_9EURY</name>
<sequence>MMDMRRDVTVRGGAALVLIAFLVGVVSLYDPLPHPVEFHIALPISLVVAIVVIGVWHRSRT</sequence>
<proteinExistence type="predicted"/>
<evidence type="ECO:0000313" key="2">
    <source>
        <dbReference type="EMBL" id="RRJ33514.1"/>
    </source>
</evidence>
<gene>
    <name evidence="2" type="ORF">EIK79_01555</name>
</gene>
<evidence type="ECO:0000256" key="1">
    <source>
        <dbReference type="SAM" id="Phobius"/>
    </source>
</evidence>
<evidence type="ECO:0000313" key="3">
    <source>
        <dbReference type="Proteomes" id="UP000282322"/>
    </source>
</evidence>
<dbReference type="AlphaFoldDB" id="A0A3P3RJL0"/>
<reference evidence="2 3" key="1">
    <citation type="submission" date="2018-11" db="EMBL/GenBank/DDBJ databases">
        <title>Taxonoimc description of Halomarina strain SPP-AMP-1.</title>
        <authorList>
            <person name="Pal Y."/>
            <person name="Srinivasana K."/>
            <person name="Verma A."/>
            <person name="Kumar P."/>
        </authorList>
    </citation>
    <scope>NUCLEOTIDE SEQUENCE [LARGE SCALE GENOMIC DNA]</scope>
    <source>
        <strain evidence="2 3">SPP-AMP-1</strain>
    </source>
</reference>
<keyword evidence="1" id="KW-0472">Membrane</keyword>
<keyword evidence="1" id="KW-0812">Transmembrane</keyword>
<dbReference type="RefSeq" id="WP_124953379.1">
    <property type="nucleotide sequence ID" value="NZ_RRCH01000003.1"/>
</dbReference>
<feature type="transmembrane region" description="Helical" evidence="1">
    <location>
        <begin position="38"/>
        <end position="56"/>
    </location>
</feature>
<keyword evidence="3" id="KW-1185">Reference proteome</keyword>
<accession>A0A3P3RJL0</accession>
<keyword evidence="1" id="KW-1133">Transmembrane helix</keyword>
<organism evidence="2 3">
    <name type="scientific">Halocatena pleomorpha</name>
    <dbReference type="NCBI Taxonomy" id="1785090"/>
    <lineage>
        <taxon>Archaea</taxon>
        <taxon>Methanobacteriati</taxon>
        <taxon>Methanobacteriota</taxon>
        <taxon>Stenosarchaea group</taxon>
        <taxon>Halobacteria</taxon>
        <taxon>Halobacteriales</taxon>
        <taxon>Natronomonadaceae</taxon>
        <taxon>Halocatena</taxon>
    </lineage>
</organism>
<comment type="caution">
    <text evidence="2">The sequence shown here is derived from an EMBL/GenBank/DDBJ whole genome shotgun (WGS) entry which is preliminary data.</text>
</comment>
<protein>
    <submittedName>
        <fullName evidence="2">Uncharacterized protein</fullName>
    </submittedName>
</protein>
<dbReference type="Proteomes" id="UP000282322">
    <property type="component" value="Unassembled WGS sequence"/>
</dbReference>